<protein>
    <submittedName>
        <fullName evidence="3">SH3 domain-containing protein C23A1.17-like isoform X2</fullName>
    </submittedName>
</protein>
<proteinExistence type="predicted"/>
<evidence type="ECO:0000256" key="1">
    <source>
        <dbReference type="SAM" id="MobiDB-lite"/>
    </source>
</evidence>
<accession>A0A8T2LBI9</accession>
<gene>
    <name evidence="3" type="ORF">AMEX_G16434</name>
</gene>
<dbReference type="EMBL" id="JAICCE010000013">
    <property type="protein sequence ID" value="KAG9269398.1"/>
    <property type="molecule type" value="Genomic_DNA"/>
</dbReference>
<feature type="compositionally biased region" description="Polar residues" evidence="1">
    <location>
        <begin position="215"/>
        <end position="228"/>
    </location>
</feature>
<reference evidence="3 4" key="1">
    <citation type="submission" date="2021-07" db="EMBL/GenBank/DDBJ databases">
        <authorList>
            <person name="Imarazene B."/>
            <person name="Zahm M."/>
            <person name="Klopp C."/>
            <person name="Cabau C."/>
            <person name="Beille S."/>
            <person name="Jouanno E."/>
            <person name="Castinel A."/>
            <person name="Lluch J."/>
            <person name="Gil L."/>
            <person name="Kuchtly C."/>
            <person name="Lopez Roques C."/>
            <person name="Donnadieu C."/>
            <person name="Parrinello H."/>
            <person name="Journot L."/>
            <person name="Du K."/>
            <person name="Schartl M."/>
            <person name="Retaux S."/>
            <person name="Guiguen Y."/>
        </authorList>
    </citation>
    <scope>NUCLEOTIDE SEQUENCE [LARGE SCALE GENOMIC DNA]</scope>
    <source>
        <strain evidence="3">Pach_M1</strain>
        <tissue evidence="3">Testis</tissue>
    </source>
</reference>
<evidence type="ECO:0000313" key="4">
    <source>
        <dbReference type="Proteomes" id="UP000752171"/>
    </source>
</evidence>
<dbReference type="Proteomes" id="UP000752171">
    <property type="component" value="Unassembled WGS sequence"/>
</dbReference>
<evidence type="ECO:0000313" key="3">
    <source>
        <dbReference type="EMBL" id="KAG9269398.1"/>
    </source>
</evidence>
<feature type="region of interest" description="Disordered" evidence="1">
    <location>
        <begin position="167"/>
        <end position="268"/>
    </location>
</feature>
<comment type="caution">
    <text evidence="3">The sequence shown here is derived from an EMBL/GenBank/DDBJ whole genome shotgun (WGS) entry which is preliminary data.</text>
</comment>
<sequence length="268" mass="27545">MMVQFAVLLLCVLGLSAGFPLAPPPSPAAPGNTLLIPVTIMSSYGPQVVLIPVNTAQWNMQRNTIPTPPSAQTYTLTQPQHQVKNENAAQAENVNSPFLQPDTPTDPALDTHTLPLPPEAALPQGQVNDIFIADSNSESSEEGDANQVIYLLPVSAEIPNMGIAEGGQGGLDINADPNANPDPNLGYLQNPTPSPTPLAGLQETPAPLGKAPPTVSATERPSAGVQQNSARGSAGGRAGAGGDVPEGTANPCPQKGKRSSLRAKGPSL</sequence>
<name>A0A8T2LBI9_ASTMX</name>
<feature type="chain" id="PRO_5035949367" evidence="2">
    <location>
        <begin position="19"/>
        <end position="268"/>
    </location>
</feature>
<feature type="compositionally biased region" description="Low complexity" evidence="1">
    <location>
        <begin position="174"/>
        <end position="184"/>
    </location>
</feature>
<feature type="compositionally biased region" description="Gly residues" evidence="1">
    <location>
        <begin position="233"/>
        <end position="244"/>
    </location>
</feature>
<keyword evidence="2" id="KW-0732">Signal</keyword>
<feature type="signal peptide" evidence="2">
    <location>
        <begin position="1"/>
        <end position="18"/>
    </location>
</feature>
<organism evidence="3 4">
    <name type="scientific">Astyanax mexicanus</name>
    <name type="common">Blind cave fish</name>
    <name type="synonym">Astyanax fasciatus mexicanus</name>
    <dbReference type="NCBI Taxonomy" id="7994"/>
    <lineage>
        <taxon>Eukaryota</taxon>
        <taxon>Metazoa</taxon>
        <taxon>Chordata</taxon>
        <taxon>Craniata</taxon>
        <taxon>Vertebrata</taxon>
        <taxon>Euteleostomi</taxon>
        <taxon>Actinopterygii</taxon>
        <taxon>Neopterygii</taxon>
        <taxon>Teleostei</taxon>
        <taxon>Ostariophysi</taxon>
        <taxon>Characiformes</taxon>
        <taxon>Characoidei</taxon>
        <taxon>Acestrorhamphidae</taxon>
        <taxon>Acestrorhamphinae</taxon>
        <taxon>Astyanax</taxon>
    </lineage>
</organism>
<evidence type="ECO:0000256" key="2">
    <source>
        <dbReference type="SAM" id="SignalP"/>
    </source>
</evidence>
<dbReference type="AlphaFoldDB" id="A0A8T2LBI9"/>